<keyword evidence="2" id="KW-1185">Reference proteome</keyword>
<gene>
    <name evidence="1" type="ORF">CCAM_LOCUS24876</name>
</gene>
<organism evidence="1 2">
    <name type="scientific">Cuscuta campestris</name>
    <dbReference type="NCBI Taxonomy" id="132261"/>
    <lineage>
        <taxon>Eukaryota</taxon>
        <taxon>Viridiplantae</taxon>
        <taxon>Streptophyta</taxon>
        <taxon>Embryophyta</taxon>
        <taxon>Tracheophyta</taxon>
        <taxon>Spermatophyta</taxon>
        <taxon>Magnoliopsida</taxon>
        <taxon>eudicotyledons</taxon>
        <taxon>Gunneridae</taxon>
        <taxon>Pentapetalae</taxon>
        <taxon>asterids</taxon>
        <taxon>lamiids</taxon>
        <taxon>Solanales</taxon>
        <taxon>Convolvulaceae</taxon>
        <taxon>Cuscuteae</taxon>
        <taxon>Cuscuta</taxon>
        <taxon>Cuscuta subgen. Grammica</taxon>
        <taxon>Cuscuta sect. Cleistogrammica</taxon>
    </lineage>
</organism>
<reference evidence="1 2" key="1">
    <citation type="submission" date="2018-04" db="EMBL/GenBank/DDBJ databases">
        <authorList>
            <person name="Vogel A."/>
        </authorList>
    </citation>
    <scope>NUCLEOTIDE SEQUENCE [LARGE SCALE GENOMIC DNA]</scope>
</reference>
<sequence length="72" mass="8079">MRKVTNGRELKKPCAIRFASNYLAVQSSVGLDNELRLFVASPEWGDLSYSKTREAISVTGVIQNDVFWSEAK</sequence>
<accession>A0A484M2P0</accession>
<proteinExistence type="predicted"/>
<name>A0A484M2P0_9ASTE</name>
<protein>
    <submittedName>
        <fullName evidence="1">Uncharacterized protein</fullName>
    </submittedName>
</protein>
<dbReference type="AlphaFoldDB" id="A0A484M2P0"/>
<evidence type="ECO:0000313" key="2">
    <source>
        <dbReference type="Proteomes" id="UP000595140"/>
    </source>
</evidence>
<dbReference type="Proteomes" id="UP000595140">
    <property type="component" value="Unassembled WGS sequence"/>
</dbReference>
<evidence type="ECO:0000313" key="1">
    <source>
        <dbReference type="EMBL" id="VFQ83100.1"/>
    </source>
</evidence>
<dbReference type="EMBL" id="OOIL02002535">
    <property type="protein sequence ID" value="VFQ83100.1"/>
    <property type="molecule type" value="Genomic_DNA"/>
</dbReference>